<proteinExistence type="predicted"/>
<organism evidence="1 2">
    <name type="scientific">Dactylosporangium maewongense</name>
    <dbReference type="NCBI Taxonomy" id="634393"/>
    <lineage>
        <taxon>Bacteria</taxon>
        <taxon>Bacillati</taxon>
        <taxon>Actinomycetota</taxon>
        <taxon>Actinomycetes</taxon>
        <taxon>Micromonosporales</taxon>
        <taxon>Micromonosporaceae</taxon>
        <taxon>Dactylosporangium</taxon>
    </lineage>
</organism>
<evidence type="ECO:0000313" key="1">
    <source>
        <dbReference type="EMBL" id="GAA1543619.1"/>
    </source>
</evidence>
<dbReference type="Proteomes" id="UP001501470">
    <property type="component" value="Unassembled WGS sequence"/>
</dbReference>
<dbReference type="Gene3D" id="1.25.40.10">
    <property type="entry name" value="Tetratricopeptide repeat domain"/>
    <property type="match status" value="2"/>
</dbReference>
<name>A0ABN2BQ28_9ACTN</name>
<dbReference type="SMART" id="SM00028">
    <property type="entry name" value="TPR"/>
    <property type="match status" value="6"/>
</dbReference>
<dbReference type="SUPFAM" id="SSF48452">
    <property type="entry name" value="TPR-like"/>
    <property type="match status" value="3"/>
</dbReference>
<dbReference type="InterPro" id="IPR011990">
    <property type="entry name" value="TPR-like_helical_dom_sf"/>
</dbReference>
<gene>
    <name evidence="1" type="primary">fxsT_2</name>
    <name evidence="1" type="ORF">GCM10009827_074150</name>
</gene>
<dbReference type="PRINTS" id="PR00364">
    <property type="entry name" value="DISEASERSIST"/>
</dbReference>
<dbReference type="RefSeq" id="WP_344507538.1">
    <property type="nucleotide sequence ID" value="NZ_BAAAQD010000017.1"/>
</dbReference>
<dbReference type="EMBL" id="BAAAQD010000017">
    <property type="protein sequence ID" value="GAA1543619.1"/>
    <property type="molecule type" value="Genomic_DNA"/>
</dbReference>
<keyword evidence="2" id="KW-1185">Reference proteome</keyword>
<dbReference type="PANTHER" id="PTHR46082">
    <property type="entry name" value="ATP/GTP-BINDING PROTEIN-RELATED"/>
    <property type="match status" value="1"/>
</dbReference>
<protein>
    <submittedName>
        <fullName evidence="1">FxSxx-COOH system tetratricopeptide repeat protein</fullName>
    </submittedName>
</protein>
<dbReference type="PANTHER" id="PTHR46082:SF6">
    <property type="entry name" value="AAA+ ATPASE DOMAIN-CONTAINING PROTEIN-RELATED"/>
    <property type="match status" value="1"/>
</dbReference>
<sequence length="791" mass="85888">MKFGAPIDAPARWMTVHDHGDRLSVSAPDARGLQIGDRNSQTNVHLDASLLPPPQRITSDGPVHNLPPASGVFVGRDLTRLAMLLSDSGSGVAGRAAIHGLGGVGKTELALQYALSYSSRYRLVWWVTADTAENVDLGLAALTGRLHPVATLADAQAWAVGWLQSHTDWLLVLDNVEAVEDVTGLLGQVTGRGHVLVTTRRDLGQAWWVRLRLAPLPLGPLQRAAGVELLMRLTGSQDMAAADRLAADLGDLPLALEQAGGYISQHHGLAFDDYRERLATQFARMANAFGPVATAQRTVASVWQVTMRAVRASSEPAHRVMQVLAWLAPEALPQAVLLPVIDDPVDLDDVLALLSSYNMIVRSDGSVGMHRLVQAVIRVDATTDQLDAAVRLLDASLPGDPVADVANWPRWNELLPHIDAVLARLPAGHTDTTALDVGERAATYRLHQGHIAKAVAAFEQILADRQRVLGENHPDTLTTRGNLADAYHDAGRIDEAIAVLQQLLTDQQRLVGDDDPNTLSTRGNLAVCHHAAGRVDQAVAAFEELLTDRRRVLGEYHPDTLTTRNNLADAYLDGGRTDEAVSALEQLLTDQRRVHGDNHPHTLVARNNLASSMRIAGRLDEAITAFEQLLTDQRRVLGDDHPHTLTTRNNLASSNRVAGRLDEAITAFEQLLTDQRRVLGDDHPDTLHTRGNLGVAFRAAGRVDEAVVMFEQLLADHQRVLGDDHPDTLNTRGNLAGARFALGRVDEAVAEFERLLVDSERVLGNEHPRTAAIRHRIETARGLPGGQHGRS</sequence>
<dbReference type="InterPro" id="IPR027417">
    <property type="entry name" value="P-loop_NTPase"/>
</dbReference>
<reference evidence="1 2" key="1">
    <citation type="journal article" date="2019" name="Int. J. Syst. Evol. Microbiol.">
        <title>The Global Catalogue of Microorganisms (GCM) 10K type strain sequencing project: providing services to taxonomists for standard genome sequencing and annotation.</title>
        <authorList>
            <consortium name="The Broad Institute Genomics Platform"/>
            <consortium name="The Broad Institute Genome Sequencing Center for Infectious Disease"/>
            <person name="Wu L."/>
            <person name="Ma J."/>
        </authorList>
    </citation>
    <scope>NUCLEOTIDE SEQUENCE [LARGE SCALE GENOMIC DNA]</scope>
    <source>
        <strain evidence="1 2">JCM 15933</strain>
    </source>
</reference>
<dbReference type="SUPFAM" id="SSF52540">
    <property type="entry name" value="P-loop containing nucleoside triphosphate hydrolases"/>
    <property type="match status" value="1"/>
</dbReference>
<dbReference type="InterPro" id="IPR019734">
    <property type="entry name" value="TPR_rpt"/>
</dbReference>
<dbReference type="InterPro" id="IPR053137">
    <property type="entry name" value="NLR-like"/>
</dbReference>
<dbReference type="Pfam" id="PF13424">
    <property type="entry name" value="TPR_12"/>
    <property type="match status" value="3"/>
</dbReference>
<accession>A0ABN2BQ28</accession>
<dbReference type="Gene3D" id="3.40.50.300">
    <property type="entry name" value="P-loop containing nucleotide triphosphate hydrolases"/>
    <property type="match status" value="1"/>
</dbReference>
<evidence type="ECO:0000313" key="2">
    <source>
        <dbReference type="Proteomes" id="UP001501470"/>
    </source>
</evidence>
<dbReference type="Pfam" id="PF13374">
    <property type="entry name" value="TPR_10"/>
    <property type="match status" value="2"/>
</dbReference>
<comment type="caution">
    <text evidence="1">The sequence shown here is derived from an EMBL/GenBank/DDBJ whole genome shotgun (WGS) entry which is preliminary data.</text>
</comment>